<dbReference type="EMBL" id="UINC01004669">
    <property type="protein sequence ID" value="SVA16023.1"/>
    <property type="molecule type" value="Genomic_DNA"/>
</dbReference>
<protein>
    <submittedName>
        <fullName evidence="1">Uncharacterized protein</fullName>
    </submittedName>
</protein>
<evidence type="ECO:0000313" key="1">
    <source>
        <dbReference type="EMBL" id="SVA16023.1"/>
    </source>
</evidence>
<dbReference type="AlphaFoldDB" id="A0A381TPN4"/>
<name>A0A381TPN4_9ZZZZ</name>
<proteinExistence type="predicted"/>
<accession>A0A381TPN4</accession>
<sequence length="22" mass="2393">MPALTFITISSLVPDNNPESMD</sequence>
<reference evidence="1" key="1">
    <citation type="submission" date="2018-05" db="EMBL/GenBank/DDBJ databases">
        <authorList>
            <person name="Lanie J.A."/>
            <person name="Ng W.-L."/>
            <person name="Kazmierczak K.M."/>
            <person name="Andrzejewski T.M."/>
            <person name="Davidsen T.M."/>
            <person name="Wayne K.J."/>
            <person name="Tettelin H."/>
            <person name="Glass J.I."/>
            <person name="Rusch D."/>
            <person name="Podicherti R."/>
            <person name="Tsui H.-C.T."/>
            <person name="Winkler M.E."/>
        </authorList>
    </citation>
    <scope>NUCLEOTIDE SEQUENCE</scope>
</reference>
<organism evidence="1">
    <name type="scientific">marine metagenome</name>
    <dbReference type="NCBI Taxonomy" id="408172"/>
    <lineage>
        <taxon>unclassified sequences</taxon>
        <taxon>metagenomes</taxon>
        <taxon>ecological metagenomes</taxon>
    </lineage>
</organism>
<gene>
    <name evidence="1" type="ORF">METZ01_LOCUS68877</name>
</gene>